<name>A0AAV9HJD1_9PEZI</name>
<dbReference type="SUPFAM" id="SSF57756">
    <property type="entry name" value="Retrovirus zinc finger-like domains"/>
    <property type="match status" value="1"/>
</dbReference>
<dbReference type="SMART" id="SM00343">
    <property type="entry name" value="ZnF_C2HC"/>
    <property type="match status" value="2"/>
</dbReference>
<feature type="domain" description="CCHC-type" evidence="2">
    <location>
        <begin position="234"/>
        <end position="250"/>
    </location>
</feature>
<dbReference type="InterPro" id="IPR001878">
    <property type="entry name" value="Znf_CCHC"/>
</dbReference>
<keyword evidence="4" id="KW-1185">Reference proteome</keyword>
<sequence length="496" mass="54798">MASNEGPPPSISAPEDVEMVDSCAANASKQASAPKQANAPQPTPTKQPAAKRGRTAYEQQSLQNYQELRMGSQLLMDAETAWYAGEVPDEIRAAPKLKEMATREIYIDRATGTLESLSENPLVNWYSVSPSFRGDPRIANKFVSKVRCDPESVQAFANLLLAKGAAANAAFINVEWEQVTQRASLARRRDFISKLPNQHPAQRQLAQRQLAQPQLAAPQVHAQAAPPPQPEVKACPNCKRPGHNLKDCISPSYAHGSIGGCPVCNTLDHSLDDCQLVNDESKIRGDPEHLRALCKMLVLDRANKPQFRSKKWMAFDVLNRAQPDNSDLDRTCLWPWTNEFSVQIAAMHRGDPKLQGKKHPRDFIYGVDTEESLPRDPFFQNVDTTKQILHLLSRGAFDKERFISTEEKMKLAELQRTAAANKQTFVESADVQAFTVNLSAPKATGFVTSKWSHAKRDRAALSTQGLIAARAAAMRAQEKRNGSQNPGPQPGPSQPQ</sequence>
<reference evidence="3" key="2">
    <citation type="submission" date="2023-06" db="EMBL/GenBank/DDBJ databases">
        <authorList>
            <consortium name="Lawrence Berkeley National Laboratory"/>
            <person name="Mondo S.J."/>
            <person name="Hensen N."/>
            <person name="Bonometti L."/>
            <person name="Westerberg I."/>
            <person name="Brannstrom I.O."/>
            <person name="Guillou S."/>
            <person name="Cros-Aarteil S."/>
            <person name="Calhoun S."/>
            <person name="Haridas S."/>
            <person name="Kuo A."/>
            <person name="Pangilinan J."/>
            <person name="Riley R."/>
            <person name="Labutti K."/>
            <person name="Andreopoulos B."/>
            <person name="Lipzen A."/>
            <person name="Chen C."/>
            <person name="Yanf M."/>
            <person name="Daum C."/>
            <person name="Ng V."/>
            <person name="Clum A."/>
            <person name="Steindorff A."/>
            <person name="Ohm R."/>
            <person name="Martin F."/>
            <person name="Silar P."/>
            <person name="Natvig D."/>
            <person name="Lalanne C."/>
            <person name="Gautier V."/>
            <person name="Ament-Velasquez S.L."/>
            <person name="Kruys A."/>
            <person name="Hutchinson M.I."/>
            <person name="Powell A.J."/>
            <person name="Barry K."/>
            <person name="Miller A.N."/>
            <person name="Grigoriev I.V."/>
            <person name="Debuchy R."/>
            <person name="Gladieux P."/>
            <person name="Thoren M.H."/>
            <person name="Johannesson H."/>
        </authorList>
    </citation>
    <scope>NUCLEOTIDE SEQUENCE</scope>
    <source>
        <strain evidence="3">PSN324</strain>
    </source>
</reference>
<feature type="region of interest" description="Disordered" evidence="1">
    <location>
        <begin position="198"/>
        <end position="235"/>
    </location>
</feature>
<reference evidence="3" key="1">
    <citation type="journal article" date="2023" name="Mol. Phylogenet. Evol.">
        <title>Genome-scale phylogeny and comparative genomics of the fungal order Sordariales.</title>
        <authorList>
            <person name="Hensen N."/>
            <person name="Bonometti L."/>
            <person name="Westerberg I."/>
            <person name="Brannstrom I.O."/>
            <person name="Guillou S."/>
            <person name="Cros-Aarteil S."/>
            <person name="Calhoun S."/>
            <person name="Haridas S."/>
            <person name="Kuo A."/>
            <person name="Mondo S."/>
            <person name="Pangilinan J."/>
            <person name="Riley R."/>
            <person name="LaButti K."/>
            <person name="Andreopoulos B."/>
            <person name="Lipzen A."/>
            <person name="Chen C."/>
            <person name="Yan M."/>
            <person name="Daum C."/>
            <person name="Ng V."/>
            <person name="Clum A."/>
            <person name="Steindorff A."/>
            <person name="Ohm R.A."/>
            <person name="Martin F."/>
            <person name="Silar P."/>
            <person name="Natvig D.O."/>
            <person name="Lalanne C."/>
            <person name="Gautier V."/>
            <person name="Ament-Velasquez S.L."/>
            <person name="Kruys A."/>
            <person name="Hutchinson M.I."/>
            <person name="Powell A.J."/>
            <person name="Barry K."/>
            <person name="Miller A.N."/>
            <person name="Grigoriev I.V."/>
            <person name="Debuchy R."/>
            <person name="Gladieux P."/>
            <person name="Hiltunen Thoren M."/>
            <person name="Johannesson H."/>
        </authorList>
    </citation>
    <scope>NUCLEOTIDE SEQUENCE</scope>
    <source>
        <strain evidence="3">PSN324</strain>
    </source>
</reference>
<proteinExistence type="predicted"/>
<evidence type="ECO:0000313" key="4">
    <source>
        <dbReference type="Proteomes" id="UP001321749"/>
    </source>
</evidence>
<evidence type="ECO:0000256" key="1">
    <source>
        <dbReference type="SAM" id="MobiDB-lite"/>
    </source>
</evidence>
<gene>
    <name evidence="3" type="ORF">QBC42DRAFT_332137</name>
</gene>
<protein>
    <recommendedName>
        <fullName evidence="2">CCHC-type domain-containing protein</fullName>
    </recommendedName>
</protein>
<dbReference type="Gene3D" id="4.10.60.10">
    <property type="entry name" value="Zinc finger, CCHC-type"/>
    <property type="match status" value="1"/>
</dbReference>
<dbReference type="InterPro" id="IPR036875">
    <property type="entry name" value="Znf_CCHC_sf"/>
</dbReference>
<accession>A0AAV9HJD1</accession>
<dbReference type="Proteomes" id="UP001321749">
    <property type="component" value="Unassembled WGS sequence"/>
</dbReference>
<comment type="caution">
    <text evidence="3">The sequence shown here is derived from an EMBL/GenBank/DDBJ whole genome shotgun (WGS) entry which is preliminary data.</text>
</comment>
<dbReference type="AlphaFoldDB" id="A0AAV9HJD1"/>
<dbReference type="GO" id="GO:0003676">
    <property type="term" value="F:nucleic acid binding"/>
    <property type="evidence" value="ECO:0007669"/>
    <property type="project" value="InterPro"/>
</dbReference>
<feature type="domain" description="CCHC-type" evidence="2">
    <location>
        <begin position="260"/>
        <end position="276"/>
    </location>
</feature>
<feature type="compositionally biased region" description="Low complexity" evidence="1">
    <location>
        <begin position="198"/>
        <end position="224"/>
    </location>
</feature>
<evidence type="ECO:0000259" key="2">
    <source>
        <dbReference type="SMART" id="SM00343"/>
    </source>
</evidence>
<feature type="compositionally biased region" description="Polar residues" evidence="1">
    <location>
        <begin position="25"/>
        <end position="35"/>
    </location>
</feature>
<dbReference type="EMBL" id="MU865007">
    <property type="protein sequence ID" value="KAK4460677.1"/>
    <property type="molecule type" value="Genomic_DNA"/>
</dbReference>
<feature type="compositionally biased region" description="Pro residues" evidence="1">
    <location>
        <begin position="1"/>
        <end position="11"/>
    </location>
</feature>
<dbReference type="GO" id="GO:0008270">
    <property type="term" value="F:zinc ion binding"/>
    <property type="evidence" value="ECO:0007669"/>
    <property type="project" value="InterPro"/>
</dbReference>
<organism evidence="3 4">
    <name type="scientific">Cladorrhinum samala</name>
    <dbReference type="NCBI Taxonomy" id="585594"/>
    <lineage>
        <taxon>Eukaryota</taxon>
        <taxon>Fungi</taxon>
        <taxon>Dikarya</taxon>
        <taxon>Ascomycota</taxon>
        <taxon>Pezizomycotina</taxon>
        <taxon>Sordariomycetes</taxon>
        <taxon>Sordariomycetidae</taxon>
        <taxon>Sordariales</taxon>
        <taxon>Podosporaceae</taxon>
        <taxon>Cladorrhinum</taxon>
    </lineage>
</organism>
<evidence type="ECO:0000313" key="3">
    <source>
        <dbReference type="EMBL" id="KAK4460677.1"/>
    </source>
</evidence>
<feature type="compositionally biased region" description="Pro residues" evidence="1">
    <location>
        <begin position="487"/>
        <end position="496"/>
    </location>
</feature>
<feature type="compositionally biased region" description="Low complexity" evidence="1">
    <location>
        <begin position="36"/>
        <end position="48"/>
    </location>
</feature>
<feature type="region of interest" description="Disordered" evidence="1">
    <location>
        <begin position="471"/>
        <end position="496"/>
    </location>
</feature>
<feature type="region of interest" description="Disordered" evidence="1">
    <location>
        <begin position="1"/>
        <end position="57"/>
    </location>
</feature>